<evidence type="ECO:0000259" key="7">
    <source>
        <dbReference type="Pfam" id="PF04504"/>
    </source>
</evidence>
<dbReference type="InterPro" id="IPR041232">
    <property type="entry name" value="NPL"/>
</dbReference>
<dbReference type="AlphaFoldDB" id="A0A8S9LAI9"/>
<dbReference type="PANTHER" id="PTHR43811">
    <property type="entry name" value="FKBP-TYPE PEPTIDYL-PROLYL CIS-TRANS ISOMERASE FKPA"/>
    <property type="match status" value="1"/>
</dbReference>
<feature type="region of interest" description="Disordered" evidence="6">
    <location>
        <begin position="471"/>
        <end position="718"/>
    </location>
</feature>
<comment type="caution">
    <text evidence="10">The sequence shown here is derived from an EMBL/GenBank/DDBJ whole genome shotgun (WGS) entry which is preliminary data.</text>
</comment>
<feature type="domain" description="Nucleoplasmin-like" evidence="8">
    <location>
        <begin position="341"/>
        <end position="401"/>
    </location>
</feature>
<feature type="domain" description="Glabrous enhancer-binding protein-like C-terminal" evidence="9">
    <location>
        <begin position="853"/>
        <end position="913"/>
    </location>
</feature>
<evidence type="ECO:0000256" key="4">
    <source>
        <dbReference type="ARBA" id="ARBA00023110"/>
    </source>
</evidence>
<feature type="region of interest" description="Disordered" evidence="6">
    <location>
        <begin position="110"/>
        <end position="156"/>
    </location>
</feature>
<dbReference type="Pfam" id="PF17800">
    <property type="entry name" value="NPL"/>
    <property type="match status" value="2"/>
</dbReference>
<comment type="catalytic activity">
    <reaction evidence="1">
        <text>[protein]-peptidylproline (omega=180) = [protein]-peptidylproline (omega=0)</text>
        <dbReference type="Rhea" id="RHEA:16237"/>
        <dbReference type="Rhea" id="RHEA-COMP:10747"/>
        <dbReference type="Rhea" id="RHEA-COMP:10748"/>
        <dbReference type="ChEBI" id="CHEBI:83833"/>
        <dbReference type="ChEBI" id="CHEBI:83834"/>
        <dbReference type="EC" id="5.2.1.8"/>
    </reaction>
</comment>
<evidence type="ECO:0000259" key="8">
    <source>
        <dbReference type="Pfam" id="PF17800"/>
    </source>
</evidence>
<feature type="compositionally biased region" description="Basic and acidic residues" evidence="6">
    <location>
        <begin position="538"/>
        <end position="563"/>
    </location>
</feature>
<feature type="compositionally biased region" description="Basic and acidic residues" evidence="6">
    <location>
        <begin position="629"/>
        <end position="644"/>
    </location>
</feature>
<keyword evidence="5" id="KW-0413">Isomerase</keyword>
<protein>
    <recommendedName>
        <fullName evidence="3">peptidylprolyl isomerase</fullName>
        <ecNumber evidence="3">5.2.1.8</ecNumber>
    </recommendedName>
</protein>
<comment type="similarity">
    <text evidence="2">Belongs to the GeBP family.</text>
</comment>
<feature type="region of interest" description="Disordered" evidence="6">
    <location>
        <begin position="411"/>
        <end position="458"/>
    </location>
</feature>
<evidence type="ECO:0000256" key="6">
    <source>
        <dbReference type="SAM" id="MobiDB-lite"/>
    </source>
</evidence>
<feature type="compositionally biased region" description="Acidic residues" evidence="6">
    <location>
        <begin position="413"/>
        <end position="427"/>
    </location>
</feature>
<feature type="compositionally biased region" description="Acidic residues" evidence="6">
    <location>
        <begin position="645"/>
        <end position="656"/>
    </location>
</feature>
<evidence type="ECO:0000256" key="3">
    <source>
        <dbReference type="ARBA" id="ARBA00013194"/>
    </source>
</evidence>
<feature type="compositionally biased region" description="Basic and acidic residues" evidence="6">
    <location>
        <begin position="701"/>
        <end position="717"/>
    </location>
</feature>
<keyword evidence="4" id="KW-0697">Rotamase</keyword>
<feature type="compositionally biased region" description="Basic and acidic residues" evidence="6">
    <location>
        <begin position="447"/>
        <end position="458"/>
    </location>
</feature>
<feature type="compositionally biased region" description="Acidic residues" evidence="6">
    <location>
        <begin position="111"/>
        <end position="125"/>
    </location>
</feature>
<dbReference type="InterPro" id="IPR053933">
    <property type="entry name" value="GeBP-like_C"/>
</dbReference>
<dbReference type="EMBL" id="QGKY02000094">
    <property type="protein sequence ID" value="KAF2604384.1"/>
    <property type="molecule type" value="Genomic_DNA"/>
</dbReference>
<evidence type="ECO:0000313" key="10">
    <source>
        <dbReference type="EMBL" id="KAF2604384.1"/>
    </source>
</evidence>
<feature type="region of interest" description="Disordered" evidence="6">
    <location>
        <begin position="168"/>
        <end position="351"/>
    </location>
</feature>
<dbReference type="Pfam" id="PF04504">
    <property type="entry name" value="GeBP-like_DBD"/>
    <property type="match status" value="1"/>
</dbReference>
<evidence type="ECO:0000256" key="5">
    <source>
        <dbReference type="ARBA" id="ARBA00023235"/>
    </source>
</evidence>
<feature type="compositionally biased region" description="Basic and acidic residues" evidence="6">
    <location>
        <begin position="671"/>
        <end position="680"/>
    </location>
</feature>
<proteinExistence type="inferred from homology"/>
<feature type="compositionally biased region" description="Basic and acidic residues" evidence="6">
    <location>
        <begin position="236"/>
        <end position="261"/>
    </location>
</feature>
<dbReference type="PANTHER" id="PTHR43811:SF48">
    <property type="entry name" value="PEPTIDYL-PROLYL CIS-TRANS ISOMERASE FKBP43"/>
    <property type="match status" value="1"/>
</dbReference>
<name>A0A8S9LAI9_BRACR</name>
<sequence length="919" mass="102416">DSCGVFAGVEVKPGKPFTLKAATNDAKRLHLSQATLGLSSSGTNRSILQCNVGNKSPLFLCVLSPEKVDSCQLNIEFQEAEDVIFSVIGPRSVHLTGYFLGRSSTAGLSLNDDESESFGEDIVDTDVEKGSSDDYDYSDSFINDDADHPSSTDDDDLTVKERVAKTKAKKGKKRLRKKFQVSDSDSDETSARAASEDSVEILNGDNDHKTPKVLSSEVPLPSRVTRSKARCSTLENGEKTSEATTHTHKDVDNKKEEKPSGDVESSPVKNGSEVLSKKEKKKKKKRNKEPVVINTDEDMPGSQKPETDKAIESSADVTLSKKKRKKERREETRERKKQATENSGTNRSILQCNVGNKSPLFLCVLSPEKVDSSQLNIEFQEAEDVIFSVIGPRSVHLTGYFLGRSSTGGLSLNDDESESFGEDIVDTDVEKGSSDDYDYSDSFINDDADHPSSTDDDELTVKERVAKTKAKKGKKRLRKKFQVSDSDSDETSVRAASEDSVEILNGDNDHKTPKVLSSEVPLPPRITRSKARSATSENGEKTSEATTHTHKDVDNKKEEKPSGDVESSPVKNGSEVLSKKEKKKKKRNKEPVVINTDEDMPGSQKPETDKAIESSADVTLSKKKRKKERREETRERKKQATEKFVEEEETDSETEAEPVAKPLVKPPINSRKAETSSKPETKKKRSSEADEGEEAKRVKRVSGEDDHKKSKGEETKKSCFQRVWTEEDEIAVLQGIIDYKNETGSSPYDDKNALYDLVKKSVSFDVTKTQFMEKIRALKKKFENNLGRCKKKGKDPSFSKAHDRKAFDLAKLVWGDNGIMALEPLSAVKSKKVEHAVKKQEEPAVKKQEFVPIVDLVARFGVDDLAAKQGWSRLSSEDKERFEEQWKALQLKEFKFYSQKSGFIHEVVTKMAEASRPDH</sequence>
<evidence type="ECO:0000259" key="9">
    <source>
        <dbReference type="Pfam" id="PF22757"/>
    </source>
</evidence>
<dbReference type="Pfam" id="PF22757">
    <property type="entry name" value="GeBP-like_C"/>
    <property type="match status" value="1"/>
</dbReference>
<dbReference type="EC" id="5.2.1.8" evidence="3"/>
<evidence type="ECO:0000256" key="1">
    <source>
        <dbReference type="ARBA" id="ARBA00000971"/>
    </source>
</evidence>
<feature type="compositionally biased region" description="Polar residues" evidence="6">
    <location>
        <begin position="340"/>
        <end position="351"/>
    </location>
</feature>
<dbReference type="Gene3D" id="2.60.120.340">
    <property type="entry name" value="Nucleoplasmin core domain"/>
    <property type="match status" value="2"/>
</dbReference>
<feature type="non-terminal residue" evidence="10">
    <location>
        <position position="1"/>
    </location>
</feature>
<feature type="domain" description="Glabrous enhancer-binding protein-like DBD" evidence="7">
    <location>
        <begin position="720"/>
        <end position="815"/>
    </location>
</feature>
<accession>A0A8S9LAI9</accession>
<evidence type="ECO:0000256" key="2">
    <source>
        <dbReference type="ARBA" id="ARBA00010820"/>
    </source>
</evidence>
<feature type="compositionally biased region" description="Basic residues" evidence="6">
    <location>
        <begin position="278"/>
        <end position="287"/>
    </location>
</feature>
<reference evidence="10" key="1">
    <citation type="submission" date="2019-12" db="EMBL/GenBank/DDBJ databases">
        <title>Genome sequencing and annotation of Brassica cretica.</title>
        <authorList>
            <person name="Studholme D.J."/>
            <person name="Sarris P.F."/>
        </authorList>
    </citation>
    <scope>NUCLEOTIDE SEQUENCE</scope>
    <source>
        <strain evidence="10">PFS-102/07</strain>
        <tissue evidence="10">Leaf</tissue>
    </source>
</reference>
<gene>
    <name evidence="10" type="ORF">F2Q70_00027508</name>
</gene>
<feature type="compositionally biased region" description="Basic and acidic residues" evidence="6">
    <location>
        <begin position="145"/>
        <end position="156"/>
    </location>
</feature>
<feature type="compositionally biased region" description="Basic and acidic residues" evidence="6">
    <location>
        <begin position="328"/>
        <end position="339"/>
    </location>
</feature>
<organism evidence="10">
    <name type="scientific">Brassica cretica</name>
    <name type="common">Mustard</name>
    <dbReference type="NCBI Taxonomy" id="69181"/>
    <lineage>
        <taxon>Eukaryota</taxon>
        <taxon>Viridiplantae</taxon>
        <taxon>Streptophyta</taxon>
        <taxon>Embryophyta</taxon>
        <taxon>Tracheophyta</taxon>
        <taxon>Spermatophyta</taxon>
        <taxon>Magnoliopsida</taxon>
        <taxon>eudicotyledons</taxon>
        <taxon>Gunneridae</taxon>
        <taxon>Pentapetalae</taxon>
        <taxon>rosids</taxon>
        <taxon>malvids</taxon>
        <taxon>Brassicales</taxon>
        <taxon>Brassicaceae</taxon>
        <taxon>Brassiceae</taxon>
        <taxon>Brassica</taxon>
    </lineage>
</organism>
<feature type="domain" description="Nucleoplasmin-like" evidence="8">
    <location>
        <begin position="8"/>
        <end position="99"/>
    </location>
</feature>
<dbReference type="GO" id="GO:0003755">
    <property type="term" value="F:peptidyl-prolyl cis-trans isomerase activity"/>
    <property type="evidence" value="ECO:0007669"/>
    <property type="project" value="UniProtKB-KW"/>
</dbReference>
<feature type="compositionally biased region" description="Basic residues" evidence="6">
    <location>
        <begin position="168"/>
        <end position="179"/>
    </location>
</feature>
<dbReference type="InterPro" id="IPR053932">
    <property type="entry name" value="GeBP-like_DBD"/>
</dbReference>
<feature type="compositionally biased region" description="Basic residues" evidence="6">
    <location>
        <begin position="471"/>
        <end position="481"/>
    </location>
</feature>